<reference evidence="3 4" key="2">
    <citation type="journal article" date="2008" name="Nature">
        <title>The Phaeodactylum genome reveals the evolutionary history of diatom genomes.</title>
        <authorList>
            <person name="Bowler C."/>
            <person name="Allen A.E."/>
            <person name="Badger J.H."/>
            <person name="Grimwood J."/>
            <person name="Jabbari K."/>
            <person name="Kuo A."/>
            <person name="Maheswari U."/>
            <person name="Martens C."/>
            <person name="Maumus F."/>
            <person name="Otillar R.P."/>
            <person name="Rayko E."/>
            <person name="Salamov A."/>
            <person name="Vandepoele K."/>
            <person name="Beszteri B."/>
            <person name="Gruber A."/>
            <person name="Heijde M."/>
            <person name="Katinka M."/>
            <person name="Mock T."/>
            <person name="Valentin K."/>
            <person name="Verret F."/>
            <person name="Berges J.A."/>
            <person name="Brownlee C."/>
            <person name="Cadoret J.P."/>
            <person name="Chiovitti A."/>
            <person name="Choi C.J."/>
            <person name="Coesel S."/>
            <person name="De Martino A."/>
            <person name="Detter J.C."/>
            <person name="Durkin C."/>
            <person name="Falciatore A."/>
            <person name="Fournet J."/>
            <person name="Haruta M."/>
            <person name="Huysman M.J."/>
            <person name="Jenkins B.D."/>
            <person name="Jiroutova K."/>
            <person name="Jorgensen R.E."/>
            <person name="Joubert Y."/>
            <person name="Kaplan A."/>
            <person name="Kroger N."/>
            <person name="Kroth P.G."/>
            <person name="La Roche J."/>
            <person name="Lindquist E."/>
            <person name="Lommer M."/>
            <person name="Martin-Jezequel V."/>
            <person name="Lopez P.J."/>
            <person name="Lucas S."/>
            <person name="Mangogna M."/>
            <person name="McGinnis K."/>
            <person name="Medlin L.K."/>
            <person name="Montsant A."/>
            <person name="Oudot-Le Secq M.P."/>
            <person name="Napoli C."/>
            <person name="Obornik M."/>
            <person name="Parker M.S."/>
            <person name="Petit J.L."/>
            <person name="Porcel B.M."/>
            <person name="Poulsen N."/>
            <person name="Robison M."/>
            <person name="Rychlewski L."/>
            <person name="Rynearson T.A."/>
            <person name="Schmutz J."/>
            <person name="Shapiro H."/>
            <person name="Siaut M."/>
            <person name="Stanley M."/>
            <person name="Sussman M.R."/>
            <person name="Taylor A.R."/>
            <person name="Vardi A."/>
            <person name="von Dassow P."/>
            <person name="Vyverman W."/>
            <person name="Willis A."/>
            <person name="Wyrwicz L.S."/>
            <person name="Rokhsar D.S."/>
            <person name="Weissenbach J."/>
            <person name="Armbrust E.V."/>
            <person name="Green B.R."/>
            <person name="Van de Peer Y."/>
            <person name="Grigoriev I.V."/>
        </authorList>
    </citation>
    <scope>NUCLEOTIDE SEQUENCE [LARGE SCALE GENOMIC DNA]</scope>
    <source>
        <strain evidence="3 4">CCMP1335</strain>
    </source>
</reference>
<dbReference type="PANTHER" id="PTHR33683">
    <property type="entry name" value="1, PUTATIVE-RELATED"/>
    <property type="match status" value="1"/>
</dbReference>
<reference evidence="3 4" key="1">
    <citation type="journal article" date="2004" name="Science">
        <title>The genome of the diatom Thalassiosira pseudonana: ecology, evolution, and metabolism.</title>
        <authorList>
            <person name="Armbrust E.V."/>
            <person name="Berges J.A."/>
            <person name="Bowler C."/>
            <person name="Green B.R."/>
            <person name="Martinez D."/>
            <person name="Putnam N.H."/>
            <person name="Zhou S."/>
            <person name="Allen A.E."/>
            <person name="Apt K.E."/>
            <person name="Bechner M."/>
            <person name="Brzezinski M.A."/>
            <person name="Chaal B.K."/>
            <person name="Chiovitti A."/>
            <person name="Davis A.K."/>
            <person name="Demarest M.S."/>
            <person name="Detter J.C."/>
            <person name="Glavina T."/>
            <person name="Goodstein D."/>
            <person name="Hadi M.Z."/>
            <person name="Hellsten U."/>
            <person name="Hildebrand M."/>
            <person name="Jenkins B.D."/>
            <person name="Jurka J."/>
            <person name="Kapitonov V.V."/>
            <person name="Kroger N."/>
            <person name="Lau W.W."/>
            <person name="Lane T.W."/>
            <person name="Larimer F.W."/>
            <person name="Lippmeier J.C."/>
            <person name="Lucas S."/>
            <person name="Medina M."/>
            <person name="Montsant A."/>
            <person name="Obornik M."/>
            <person name="Parker M.S."/>
            <person name="Palenik B."/>
            <person name="Pazour G.J."/>
            <person name="Richardson P.M."/>
            <person name="Rynearson T.A."/>
            <person name="Saito M.A."/>
            <person name="Schwartz D.C."/>
            <person name="Thamatrakoln K."/>
            <person name="Valentin K."/>
            <person name="Vardi A."/>
            <person name="Wilkerson F.P."/>
            <person name="Rokhsar D.S."/>
        </authorList>
    </citation>
    <scope>NUCLEOTIDE SEQUENCE [LARGE SCALE GENOMIC DNA]</scope>
    <source>
        <strain evidence="3 4">CCMP1335</strain>
    </source>
</reference>
<feature type="region of interest" description="Disordered" evidence="1">
    <location>
        <begin position="23"/>
        <end position="62"/>
    </location>
</feature>
<feature type="compositionally biased region" description="Low complexity" evidence="1">
    <location>
        <begin position="83"/>
        <end position="260"/>
    </location>
</feature>
<evidence type="ECO:0000313" key="4">
    <source>
        <dbReference type="Proteomes" id="UP000001449"/>
    </source>
</evidence>
<dbReference type="STRING" id="35128.B8C7L2"/>
<keyword evidence="2" id="KW-0732">Signal</keyword>
<dbReference type="InParanoid" id="B8C7L2"/>
<dbReference type="PaxDb" id="35128-Thaps23888"/>
<evidence type="ECO:0000256" key="1">
    <source>
        <dbReference type="SAM" id="MobiDB-lite"/>
    </source>
</evidence>
<proteinExistence type="predicted"/>
<dbReference type="GeneID" id="7452382"/>
<sequence length="909" mass="97302">MIIMKRAMLLLLMGSLVLTNAISPSNKPSESPSSSSIPSRDPSSEPSSIPSRDPSSERHKNENVIVMLIANAIIPPPFYSLKPSSIPSKQPSSNPSSNPSESPSSIPSRDPSSEPSSIPSKVPSSEPSSNPSESPSSIPSKQPSSEPSSNPSESPSSIPSKEPSSIPSTNPSSQPSSIPSKEPSSVPSSAPSEQPSSIPSKEPSSIPSSAPSEQPSSIPSSAPSDVPSSMPSNSPSVSTQPSISTQPSVSSIPSISIVPTDSAQPSSLPSTMPSDVPSSQPSSIPSTQPSSIPSSSPSSEPSSIPSAQPSSIPSSSPSSEPSSIPSAQPSSIPSSSPSSEPSSIPSSQPSSIPSSSPSETPSSQPSSMPSSEPSSAPSETPSSQPSSMPSSEPSSMPSESPSSQPSSMPSSQPSSMPSETPSSQPSSEPSSQPSSMPSESPSSQPSSEPSESPSSQPSESPSSQPSAQPSESPSSQPSESPSESPSAQPSETPSSNPSRSCENLRTDCGWGIFNPWTCQCDCPVGICLDSNEQCYVQCQDTIDVNPWAGCSPGWDCPWFPDTSAGHCKSEMHQTETYEIYRTASECCEAHFAGSSSCLADSKASHVPFPWPIYQVRPNVPPGYPSGAKYFPDLSNKLNCVHGRNYEEWMLTEGYDAYYLFDDAQDCCDMWYPQRTDCPDPERAVTPDTEQEAWFSNPYPMNNYYFPDFDVSSCGFGRDYPAWMGDNGYEKWYLFTDGDACCSKYFPHATDCPYENTVQTGYYWESYQARQPNDAVLPIIYNHSYYPDLNANTCINGTDYPSWMISDDVYKRLYIFHEPEDCCAFWFGPSDTSACVGSLVQSVYIETNATILATVNQTEELLGMWYPNLDDKLCQRDGEMPSWMLQDGFTQWYLFNTREACCGAFQLQNC</sequence>
<organism evidence="3 4">
    <name type="scientific">Thalassiosira pseudonana</name>
    <name type="common">Marine diatom</name>
    <name type="synonym">Cyclotella nana</name>
    <dbReference type="NCBI Taxonomy" id="35128"/>
    <lineage>
        <taxon>Eukaryota</taxon>
        <taxon>Sar</taxon>
        <taxon>Stramenopiles</taxon>
        <taxon>Ochrophyta</taxon>
        <taxon>Bacillariophyta</taxon>
        <taxon>Coscinodiscophyceae</taxon>
        <taxon>Thalassiosirophycidae</taxon>
        <taxon>Thalassiosirales</taxon>
        <taxon>Thalassiosiraceae</taxon>
        <taxon>Thalassiosira</taxon>
    </lineage>
</organism>
<name>B8C7L2_THAPS</name>
<feature type="signal peptide" evidence="2">
    <location>
        <begin position="1"/>
        <end position="21"/>
    </location>
</feature>
<feature type="compositionally biased region" description="Polar residues" evidence="1">
    <location>
        <begin position="261"/>
        <end position="273"/>
    </location>
</feature>
<keyword evidence="4" id="KW-1185">Reference proteome</keyword>
<feature type="region of interest" description="Disordered" evidence="1">
    <location>
        <begin position="79"/>
        <end position="500"/>
    </location>
</feature>
<dbReference type="KEGG" id="tps:THAPSDRAFT_23888"/>
<accession>B8C7L2</accession>
<evidence type="ECO:0000256" key="2">
    <source>
        <dbReference type="SAM" id="SignalP"/>
    </source>
</evidence>
<dbReference type="OMA" id="ACKHART"/>
<evidence type="ECO:0000313" key="3">
    <source>
        <dbReference type="EMBL" id="EED91000.1"/>
    </source>
</evidence>
<dbReference type="AlphaFoldDB" id="B8C7L2"/>
<dbReference type="HOGENOM" id="CLU_319728_0_0_1"/>
<gene>
    <name evidence="3" type="ORF">THAPSDRAFT_23888</name>
</gene>
<dbReference type="RefSeq" id="XP_002292149.1">
    <property type="nucleotide sequence ID" value="XM_002292113.1"/>
</dbReference>
<dbReference type="EMBL" id="CM000644">
    <property type="protein sequence ID" value="EED91000.1"/>
    <property type="molecule type" value="Genomic_DNA"/>
</dbReference>
<feature type="chain" id="PRO_5002866326" evidence="2">
    <location>
        <begin position="22"/>
        <end position="909"/>
    </location>
</feature>
<dbReference type="PANTHER" id="PTHR33683:SF46">
    <property type="entry name" value="SUSHI DOMAIN-CONTAINING PROTEIN"/>
    <property type="match status" value="1"/>
</dbReference>
<protein>
    <submittedName>
        <fullName evidence="3">Uncharacterized protein</fullName>
    </submittedName>
</protein>
<feature type="compositionally biased region" description="Low complexity" evidence="1">
    <location>
        <begin position="23"/>
        <end position="53"/>
    </location>
</feature>
<feature type="compositionally biased region" description="Low complexity" evidence="1">
    <location>
        <begin position="277"/>
        <end position="495"/>
    </location>
</feature>
<dbReference type="Proteomes" id="UP000001449">
    <property type="component" value="Chromosome 8"/>
</dbReference>